<evidence type="ECO:0000313" key="2">
    <source>
        <dbReference type="Proteomes" id="UP000814033"/>
    </source>
</evidence>
<sequence>MPEGRDCDAGGSRLRRRWALCRAVAGLAGLAATSRLSRRTGVSLRRWNLGPSQRCRALLFTLSCCKSSDPTNVSASTVSTYCSSCVPLYIAIV</sequence>
<reference evidence="1" key="1">
    <citation type="submission" date="2021-02" db="EMBL/GenBank/DDBJ databases">
        <authorList>
            <consortium name="DOE Joint Genome Institute"/>
            <person name="Ahrendt S."/>
            <person name="Looney B.P."/>
            <person name="Miyauchi S."/>
            <person name="Morin E."/>
            <person name="Drula E."/>
            <person name="Courty P.E."/>
            <person name="Chicoki N."/>
            <person name="Fauchery L."/>
            <person name="Kohler A."/>
            <person name="Kuo A."/>
            <person name="Labutti K."/>
            <person name="Pangilinan J."/>
            <person name="Lipzen A."/>
            <person name="Riley R."/>
            <person name="Andreopoulos W."/>
            <person name="He G."/>
            <person name="Johnson J."/>
            <person name="Barry K.W."/>
            <person name="Grigoriev I.V."/>
            <person name="Nagy L."/>
            <person name="Hibbett D."/>
            <person name="Henrissat B."/>
            <person name="Matheny P.B."/>
            <person name="Labbe J."/>
            <person name="Martin F."/>
        </authorList>
    </citation>
    <scope>NUCLEOTIDE SEQUENCE</scope>
    <source>
        <strain evidence="1">FP105234-sp</strain>
    </source>
</reference>
<protein>
    <submittedName>
        <fullName evidence="1">Uncharacterized protein</fullName>
    </submittedName>
</protein>
<accession>A0ACB8RVI4</accession>
<name>A0ACB8RVI4_9AGAM</name>
<evidence type="ECO:0000313" key="1">
    <source>
        <dbReference type="EMBL" id="KAI0047543.1"/>
    </source>
</evidence>
<dbReference type="EMBL" id="MU275902">
    <property type="protein sequence ID" value="KAI0047543.1"/>
    <property type="molecule type" value="Genomic_DNA"/>
</dbReference>
<keyword evidence="2" id="KW-1185">Reference proteome</keyword>
<comment type="caution">
    <text evidence="1">The sequence shown here is derived from an EMBL/GenBank/DDBJ whole genome shotgun (WGS) entry which is preliminary data.</text>
</comment>
<proteinExistence type="predicted"/>
<reference evidence="1" key="2">
    <citation type="journal article" date="2022" name="New Phytol.">
        <title>Evolutionary transition to the ectomycorrhizal habit in the genomes of a hyperdiverse lineage of mushroom-forming fungi.</title>
        <authorList>
            <person name="Looney B."/>
            <person name="Miyauchi S."/>
            <person name="Morin E."/>
            <person name="Drula E."/>
            <person name="Courty P.E."/>
            <person name="Kohler A."/>
            <person name="Kuo A."/>
            <person name="LaButti K."/>
            <person name="Pangilinan J."/>
            <person name="Lipzen A."/>
            <person name="Riley R."/>
            <person name="Andreopoulos W."/>
            <person name="He G."/>
            <person name="Johnson J."/>
            <person name="Nolan M."/>
            <person name="Tritt A."/>
            <person name="Barry K.W."/>
            <person name="Grigoriev I.V."/>
            <person name="Nagy L.G."/>
            <person name="Hibbett D."/>
            <person name="Henrissat B."/>
            <person name="Matheny P.B."/>
            <person name="Labbe J."/>
            <person name="Martin F.M."/>
        </authorList>
    </citation>
    <scope>NUCLEOTIDE SEQUENCE</scope>
    <source>
        <strain evidence="1">FP105234-sp</strain>
    </source>
</reference>
<dbReference type="Proteomes" id="UP000814033">
    <property type="component" value="Unassembled WGS sequence"/>
</dbReference>
<gene>
    <name evidence="1" type="ORF">FA95DRAFT_1212995</name>
</gene>
<organism evidence="1 2">
    <name type="scientific">Auriscalpium vulgare</name>
    <dbReference type="NCBI Taxonomy" id="40419"/>
    <lineage>
        <taxon>Eukaryota</taxon>
        <taxon>Fungi</taxon>
        <taxon>Dikarya</taxon>
        <taxon>Basidiomycota</taxon>
        <taxon>Agaricomycotina</taxon>
        <taxon>Agaricomycetes</taxon>
        <taxon>Russulales</taxon>
        <taxon>Auriscalpiaceae</taxon>
        <taxon>Auriscalpium</taxon>
    </lineage>
</organism>